<dbReference type="Proteomes" id="UP000284998">
    <property type="component" value="Unassembled WGS sequence"/>
</dbReference>
<dbReference type="InterPro" id="IPR000531">
    <property type="entry name" value="Beta-barrel_TonB"/>
</dbReference>
<dbReference type="Gene3D" id="2.40.170.20">
    <property type="entry name" value="TonB-dependent receptor, beta-barrel domain"/>
    <property type="match status" value="1"/>
</dbReference>
<sequence>MLKKKVLSDLKANICRFCMIGTCFLVSNSVSGTTTVKWDSDGNMFTVQASSSTIRNVLNYIEENSDYIFVYDEDVQSYLGKQVNISLENKKIDKVLDELFAETSLSYAKNGRQVMVSRKNSTTSVKQQGSNLQIKGLVKDADGEALIGASVVVKGTSIGTVTDMDGNFILEVPQNGTLVVSYIGFLTQEVKVNGKNNINITLKEDSQTLDEVVVIGYGAVKKKDLTGAIAAIKGDDLAAKKTTTLSTALQGSVSGLMVSRDNNAPGASASSMRIRGITTMDNSNPLIIVDGVQCDDIDYVNSNDVESISVLKDAAAASIYGSKAASGVILITTKRGKEADLSLNYTGEFGWEIPTKQPEMVGVTRYLEMNNELLYNDNPNAGFYQLYTADQVKNWMEYNKTNPNDYPVTDWQGLILKGSAQRQTHTVSISGGNKAVRTKASLSYDEVGALYTGRKFQRYMMRVNNDFNISDKLSAKLDINVRRAKNRRPVYDPFSDMRKMPAIYAAMWDDGRIAEGKSGANPYAALINGGTYTAWSTQIGGKASLEFKPIKELSLQAIVAPFINYTKAKEFRNYAYYTLKDDPDVIGGTIEGGGSSFSTNKLSETRNDNYHVTSQVIANYMKSFGKHDLTVMAGYENYVMRSENLSAARDQYELTQYPYLNIGPEDFMTNSGTGSEYTSNSFFGRVLYDYADRYLLQANVRHDGSSRFASKYRWGTFPSFSAGWVVTEENFMKKLNLDWFSFMKIRASWGMLGNERIGDSYFPYMALMTFGDAYFYTDGTVTSNKTAAQRDLAVEDITWETTTSTDIGIDLGFFNNRLHVTADYYWKTTDDMLLSIEIPYFMGYANPKTNAGKMSTKGWDLELAWNDQVGEFSYGATFNLSDFKSKIDYLNNSDIISGNKVKRAGVLFNEWYGYVCEGIYQTQEDVDNSAKLNDQVSVGDLKYKDISGPDGVPDGKISADYDRVPLGNSLPRFQFGGTLNAAYKGLDLSVAFQGIGKQLSYLAKEMVQPLRDNYGNIPAIIDGKYWSLFNTEEQNLQAKYPRLSKVSLDNNYAMSDFWLFNGSYFRLKNITLGYTLPTKWTDKIGIKKTRIYMSASDLFCISNYPTGWDPEMGVSSYPITTSVIFGLSVNF</sequence>
<dbReference type="RefSeq" id="WP_118242950.1">
    <property type="nucleotide sequence ID" value="NZ_JBKVXA010000002.1"/>
</dbReference>
<accession>A0A414X5D8</accession>
<gene>
    <name evidence="13" type="ORF">DW204_03885</name>
</gene>
<dbReference type="InterPro" id="IPR039426">
    <property type="entry name" value="TonB-dep_rcpt-like"/>
</dbReference>
<dbReference type="InterPro" id="IPR037066">
    <property type="entry name" value="Plug_dom_sf"/>
</dbReference>
<dbReference type="InterPro" id="IPR023997">
    <property type="entry name" value="TonB-dep_OMP_SusC/RagA_CS"/>
</dbReference>
<evidence type="ECO:0000256" key="10">
    <source>
        <dbReference type="PROSITE-ProRule" id="PRU01360"/>
    </source>
</evidence>
<name>A0A414X5D8_9BACT</name>
<keyword evidence="4" id="KW-0406">Ion transport</keyword>
<evidence type="ECO:0000313" key="13">
    <source>
        <dbReference type="EMBL" id="RHH48427.1"/>
    </source>
</evidence>
<dbReference type="InterPro" id="IPR008969">
    <property type="entry name" value="CarboxyPept-like_regulatory"/>
</dbReference>
<keyword evidence="7 11" id="KW-0798">TonB box</keyword>
<keyword evidence="4" id="KW-0410">Iron transport</keyword>
<keyword evidence="2 10" id="KW-0813">Transport</keyword>
<evidence type="ECO:0000256" key="1">
    <source>
        <dbReference type="ARBA" id="ARBA00004571"/>
    </source>
</evidence>
<dbReference type="Pfam" id="PF07715">
    <property type="entry name" value="Plug"/>
    <property type="match status" value="1"/>
</dbReference>
<dbReference type="GO" id="GO:0006826">
    <property type="term" value="P:iron ion transport"/>
    <property type="evidence" value="ECO:0007669"/>
    <property type="project" value="UniProtKB-KW"/>
</dbReference>
<dbReference type="EMBL" id="QRJS01000006">
    <property type="protein sequence ID" value="RHH48427.1"/>
    <property type="molecule type" value="Genomic_DNA"/>
</dbReference>
<keyword evidence="8 10" id="KW-0472">Membrane</keyword>
<dbReference type="InterPro" id="IPR023996">
    <property type="entry name" value="TonB-dep_OMP_SusC/RagA"/>
</dbReference>
<dbReference type="NCBIfam" id="TIGR04057">
    <property type="entry name" value="SusC_RagA_signa"/>
    <property type="match status" value="1"/>
</dbReference>
<evidence type="ECO:0000259" key="12">
    <source>
        <dbReference type="SMART" id="SM00965"/>
    </source>
</evidence>
<dbReference type="Pfam" id="PF00593">
    <property type="entry name" value="TonB_dep_Rec_b-barrel"/>
    <property type="match status" value="1"/>
</dbReference>
<keyword evidence="9 10" id="KW-0998">Cell outer membrane</keyword>
<organism evidence="13 14">
    <name type="scientific">Phocaeicola plebeius</name>
    <dbReference type="NCBI Taxonomy" id="310297"/>
    <lineage>
        <taxon>Bacteria</taxon>
        <taxon>Pseudomonadati</taxon>
        <taxon>Bacteroidota</taxon>
        <taxon>Bacteroidia</taxon>
        <taxon>Bacteroidales</taxon>
        <taxon>Bacteroidaceae</taxon>
        <taxon>Phocaeicola</taxon>
    </lineage>
</organism>
<evidence type="ECO:0000256" key="6">
    <source>
        <dbReference type="ARBA" id="ARBA00023004"/>
    </source>
</evidence>
<evidence type="ECO:0000256" key="11">
    <source>
        <dbReference type="RuleBase" id="RU003357"/>
    </source>
</evidence>
<dbReference type="Gene3D" id="2.170.130.10">
    <property type="entry name" value="TonB-dependent receptor, plug domain"/>
    <property type="match status" value="1"/>
</dbReference>
<evidence type="ECO:0000256" key="4">
    <source>
        <dbReference type="ARBA" id="ARBA00022496"/>
    </source>
</evidence>
<dbReference type="InterPro" id="IPR012910">
    <property type="entry name" value="Plug_dom"/>
</dbReference>
<keyword evidence="3 10" id="KW-1134">Transmembrane beta strand</keyword>
<evidence type="ECO:0000256" key="2">
    <source>
        <dbReference type="ARBA" id="ARBA00022448"/>
    </source>
</evidence>
<keyword evidence="6" id="KW-0408">Iron</keyword>
<comment type="subcellular location">
    <subcellularLocation>
        <location evidence="1 10">Cell outer membrane</location>
        <topology evidence="1 10">Multi-pass membrane protein</topology>
    </subcellularLocation>
</comment>
<evidence type="ECO:0000256" key="8">
    <source>
        <dbReference type="ARBA" id="ARBA00023136"/>
    </source>
</evidence>
<dbReference type="InterPro" id="IPR011662">
    <property type="entry name" value="Secretin/TonB_short_N"/>
</dbReference>
<dbReference type="SUPFAM" id="SSF56935">
    <property type="entry name" value="Porins"/>
    <property type="match status" value="1"/>
</dbReference>
<comment type="similarity">
    <text evidence="10 11">Belongs to the TonB-dependent receptor family.</text>
</comment>
<dbReference type="SUPFAM" id="SSF49464">
    <property type="entry name" value="Carboxypeptidase regulatory domain-like"/>
    <property type="match status" value="1"/>
</dbReference>
<comment type="caution">
    <text evidence="13">The sequence shown here is derived from an EMBL/GenBank/DDBJ whole genome shotgun (WGS) entry which is preliminary data.</text>
</comment>
<evidence type="ECO:0000256" key="7">
    <source>
        <dbReference type="ARBA" id="ARBA00023077"/>
    </source>
</evidence>
<evidence type="ECO:0000256" key="5">
    <source>
        <dbReference type="ARBA" id="ARBA00022692"/>
    </source>
</evidence>
<dbReference type="AlphaFoldDB" id="A0A414X5D8"/>
<dbReference type="Gene3D" id="2.60.40.1120">
    <property type="entry name" value="Carboxypeptidase-like, regulatory domain"/>
    <property type="match status" value="1"/>
</dbReference>
<keyword evidence="5 10" id="KW-0812">Transmembrane</keyword>
<dbReference type="GO" id="GO:0009279">
    <property type="term" value="C:cell outer membrane"/>
    <property type="evidence" value="ECO:0007669"/>
    <property type="project" value="UniProtKB-SubCell"/>
</dbReference>
<proteinExistence type="inferred from homology"/>
<dbReference type="SMART" id="SM00965">
    <property type="entry name" value="STN"/>
    <property type="match status" value="1"/>
</dbReference>
<dbReference type="Pfam" id="PF13715">
    <property type="entry name" value="CarbopepD_reg_2"/>
    <property type="match status" value="1"/>
</dbReference>
<evidence type="ECO:0000256" key="9">
    <source>
        <dbReference type="ARBA" id="ARBA00023237"/>
    </source>
</evidence>
<dbReference type="FunFam" id="2.60.40.1120:FF:000003">
    <property type="entry name" value="Outer membrane protein Omp121"/>
    <property type="match status" value="1"/>
</dbReference>
<dbReference type="PROSITE" id="PS52016">
    <property type="entry name" value="TONB_DEPENDENT_REC_3"/>
    <property type="match status" value="1"/>
</dbReference>
<dbReference type="NCBIfam" id="TIGR04056">
    <property type="entry name" value="OMP_RagA_SusC"/>
    <property type="match status" value="1"/>
</dbReference>
<evidence type="ECO:0000256" key="3">
    <source>
        <dbReference type="ARBA" id="ARBA00022452"/>
    </source>
</evidence>
<feature type="domain" description="Secretin/TonB short N-terminal" evidence="12">
    <location>
        <begin position="67"/>
        <end position="119"/>
    </location>
</feature>
<protein>
    <submittedName>
        <fullName evidence="13">SusC/RagA family TonB-linked outer membrane protein</fullName>
    </submittedName>
</protein>
<evidence type="ECO:0000313" key="14">
    <source>
        <dbReference type="Proteomes" id="UP000284998"/>
    </source>
</evidence>
<dbReference type="InterPro" id="IPR036942">
    <property type="entry name" value="Beta-barrel_TonB_sf"/>
</dbReference>
<reference evidence="13 14" key="1">
    <citation type="submission" date="2018-08" db="EMBL/GenBank/DDBJ databases">
        <title>A genome reference for cultivated species of the human gut microbiota.</title>
        <authorList>
            <person name="Zou Y."/>
            <person name="Xue W."/>
            <person name="Luo G."/>
        </authorList>
    </citation>
    <scope>NUCLEOTIDE SEQUENCE [LARGE SCALE GENOMIC DNA]</scope>
    <source>
        <strain evidence="13 14">AM17-44</strain>
    </source>
</reference>